<evidence type="ECO:0000313" key="2">
    <source>
        <dbReference type="Proteomes" id="UP000054217"/>
    </source>
</evidence>
<evidence type="ECO:0000313" key="1">
    <source>
        <dbReference type="EMBL" id="KIO14469.1"/>
    </source>
</evidence>
<name>A0A0C3PYV9_PISTI</name>
<gene>
    <name evidence="1" type="ORF">M404DRAFT_991221</name>
</gene>
<sequence>MVVSSAFRQGAARVAEKFHGQLNRSSKLYLWYRLYLPSERRGSHETSRSPTCFSFCAISYDYLVFEFLFGELFKYSRALAAKRIIAVVAPAAASRLTTVGNLLHGVSTQHSPTP</sequence>
<organism evidence="1 2">
    <name type="scientific">Pisolithus tinctorius Marx 270</name>
    <dbReference type="NCBI Taxonomy" id="870435"/>
    <lineage>
        <taxon>Eukaryota</taxon>
        <taxon>Fungi</taxon>
        <taxon>Dikarya</taxon>
        <taxon>Basidiomycota</taxon>
        <taxon>Agaricomycotina</taxon>
        <taxon>Agaricomycetes</taxon>
        <taxon>Agaricomycetidae</taxon>
        <taxon>Boletales</taxon>
        <taxon>Sclerodermatineae</taxon>
        <taxon>Pisolithaceae</taxon>
        <taxon>Pisolithus</taxon>
    </lineage>
</organism>
<dbReference type="HOGENOM" id="CLU_2122039_0_0_1"/>
<dbReference type="AlphaFoldDB" id="A0A0C3PYV9"/>
<reference evidence="2" key="2">
    <citation type="submission" date="2015-01" db="EMBL/GenBank/DDBJ databases">
        <title>Evolutionary Origins and Diversification of the Mycorrhizal Mutualists.</title>
        <authorList>
            <consortium name="DOE Joint Genome Institute"/>
            <consortium name="Mycorrhizal Genomics Consortium"/>
            <person name="Kohler A."/>
            <person name="Kuo A."/>
            <person name="Nagy L.G."/>
            <person name="Floudas D."/>
            <person name="Copeland A."/>
            <person name="Barry K.W."/>
            <person name="Cichocki N."/>
            <person name="Veneault-Fourrey C."/>
            <person name="LaButti K."/>
            <person name="Lindquist E.A."/>
            <person name="Lipzen A."/>
            <person name="Lundell T."/>
            <person name="Morin E."/>
            <person name="Murat C."/>
            <person name="Riley R."/>
            <person name="Ohm R."/>
            <person name="Sun H."/>
            <person name="Tunlid A."/>
            <person name="Henrissat B."/>
            <person name="Grigoriev I.V."/>
            <person name="Hibbett D.S."/>
            <person name="Martin F."/>
        </authorList>
    </citation>
    <scope>NUCLEOTIDE SEQUENCE [LARGE SCALE GENOMIC DNA]</scope>
    <source>
        <strain evidence="2">Marx 270</strain>
    </source>
</reference>
<accession>A0A0C3PYV9</accession>
<protein>
    <submittedName>
        <fullName evidence="1">Uncharacterized protein</fullName>
    </submittedName>
</protein>
<reference evidence="1 2" key="1">
    <citation type="submission" date="2014-04" db="EMBL/GenBank/DDBJ databases">
        <authorList>
            <consortium name="DOE Joint Genome Institute"/>
            <person name="Kuo A."/>
            <person name="Kohler A."/>
            <person name="Costa M.D."/>
            <person name="Nagy L.G."/>
            <person name="Floudas D."/>
            <person name="Copeland A."/>
            <person name="Barry K.W."/>
            <person name="Cichocki N."/>
            <person name="Veneault-Fourrey C."/>
            <person name="LaButti K."/>
            <person name="Lindquist E.A."/>
            <person name="Lipzen A."/>
            <person name="Lundell T."/>
            <person name="Morin E."/>
            <person name="Murat C."/>
            <person name="Sun H."/>
            <person name="Tunlid A."/>
            <person name="Henrissat B."/>
            <person name="Grigoriev I.V."/>
            <person name="Hibbett D.S."/>
            <person name="Martin F."/>
            <person name="Nordberg H.P."/>
            <person name="Cantor M.N."/>
            <person name="Hua S.X."/>
        </authorList>
    </citation>
    <scope>NUCLEOTIDE SEQUENCE [LARGE SCALE GENOMIC DNA]</scope>
    <source>
        <strain evidence="1 2">Marx 270</strain>
    </source>
</reference>
<proteinExistence type="predicted"/>
<dbReference type="EMBL" id="KN831944">
    <property type="protein sequence ID" value="KIO14469.1"/>
    <property type="molecule type" value="Genomic_DNA"/>
</dbReference>
<dbReference type="InParanoid" id="A0A0C3PYV9"/>
<keyword evidence="2" id="KW-1185">Reference proteome</keyword>
<dbReference type="Proteomes" id="UP000054217">
    <property type="component" value="Unassembled WGS sequence"/>
</dbReference>